<name>A0A1X3G6E7_9BRAD</name>
<evidence type="ECO:0000313" key="1">
    <source>
        <dbReference type="EMBL" id="OSJ18344.1"/>
    </source>
</evidence>
<evidence type="ECO:0000313" key="2">
    <source>
        <dbReference type="Proteomes" id="UP000193553"/>
    </source>
</evidence>
<organism evidence="1 2">
    <name type="scientific">Bradyrhizobium canariense</name>
    <dbReference type="NCBI Taxonomy" id="255045"/>
    <lineage>
        <taxon>Bacteria</taxon>
        <taxon>Pseudomonadati</taxon>
        <taxon>Pseudomonadota</taxon>
        <taxon>Alphaproteobacteria</taxon>
        <taxon>Hyphomicrobiales</taxon>
        <taxon>Nitrobacteraceae</taxon>
        <taxon>Bradyrhizobium</taxon>
    </lineage>
</organism>
<gene>
    <name evidence="1" type="ORF">BSZ18_02520</name>
</gene>
<dbReference type="AlphaFoldDB" id="A0A1X3G6E7"/>
<reference evidence="1 2" key="1">
    <citation type="submission" date="2017-03" db="EMBL/GenBank/DDBJ databases">
        <title>Whole genome sequences of fourteen strains of Bradyrhizobium canariense and one strain of Bradyrhizobium japonicum isolated from Lupinus (Papilionoideae: Genisteae) species in Algeria.</title>
        <authorList>
            <person name="Crovadore J."/>
            <person name="Chekireb D."/>
            <person name="Brachmann A."/>
            <person name="Chablais R."/>
            <person name="Cochard B."/>
            <person name="Lefort F."/>
        </authorList>
    </citation>
    <scope>NUCLEOTIDE SEQUENCE [LARGE SCALE GENOMIC DNA]</scope>
    <source>
        <strain evidence="1 2">UBMA195</strain>
    </source>
</reference>
<accession>A0A1X3G6E7</accession>
<comment type="caution">
    <text evidence="1">The sequence shown here is derived from an EMBL/GenBank/DDBJ whole genome shotgun (WGS) entry which is preliminary data.</text>
</comment>
<proteinExistence type="predicted"/>
<sequence>MLDATFAEVPALRGSFDAPRLPVLAVLSTAAMSWRQGNAELEMVLETASPEQTVLVSVTTCRPVTDITWAAFNHQVASSCTASRHLLSLGPDLVRIAPLAYLAGGDGDYYDEIPLATL</sequence>
<dbReference type="Proteomes" id="UP000193553">
    <property type="component" value="Unassembled WGS sequence"/>
</dbReference>
<protein>
    <submittedName>
        <fullName evidence="1">Uncharacterized protein</fullName>
    </submittedName>
</protein>
<dbReference type="EMBL" id="NAFI01000131">
    <property type="protein sequence ID" value="OSJ18344.1"/>
    <property type="molecule type" value="Genomic_DNA"/>
</dbReference>
<dbReference type="RefSeq" id="WP_085357397.1">
    <property type="nucleotide sequence ID" value="NZ_NAFD01000139.1"/>
</dbReference>